<dbReference type="Proteomes" id="UP000823941">
    <property type="component" value="Chromosome 14"/>
</dbReference>
<feature type="compositionally biased region" description="Basic and acidic residues" evidence="1">
    <location>
        <begin position="794"/>
        <end position="806"/>
    </location>
</feature>
<dbReference type="EMBL" id="JAHIBW010000014">
    <property type="protein sequence ID" value="KAG7304844.1"/>
    <property type="molecule type" value="Genomic_DNA"/>
</dbReference>
<feature type="compositionally biased region" description="Polar residues" evidence="1">
    <location>
        <begin position="621"/>
        <end position="635"/>
    </location>
</feature>
<evidence type="ECO:0000256" key="1">
    <source>
        <dbReference type="SAM" id="MobiDB-lite"/>
    </source>
</evidence>
<reference evidence="3 4" key="1">
    <citation type="submission" date="2021-06" db="EMBL/GenBank/DDBJ databases">
        <title>A haploid diamondback moth (Plutella xylostella L.) genome assembly resolves 31 chromosomes and identifies a diamide resistance mutation.</title>
        <authorList>
            <person name="Ward C.M."/>
            <person name="Perry K.D."/>
            <person name="Baker G."/>
            <person name="Powis K."/>
            <person name="Heckel D.G."/>
            <person name="Baxter S.W."/>
        </authorList>
    </citation>
    <scope>NUCLEOTIDE SEQUENCE [LARGE SCALE GENOMIC DNA]</scope>
    <source>
        <strain evidence="3 4">LV</strain>
        <tissue evidence="3">Single pupa</tissue>
    </source>
</reference>
<comment type="caution">
    <text evidence="3">The sequence shown here is derived from an EMBL/GenBank/DDBJ whole genome shotgun (WGS) entry which is preliminary data.</text>
</comment>
<feature type="compositionally biased region" description="Polar residues" evidence="1">
    <location>
        <begin position="594"/>
        <end position="612"/>
    </location>
</feature>
<feature type="region of interest" description="Disordered" evidence="1">
    <location>
        <begin position="420"/>
        <end position="446"/>
    </location>
</feature>
<organism evidence="3 4">
    <name type="scientific">Plutella xylostella</name>
    <name type="common">Diamondback moth</name>
    <name type="synonym">Plutella maculipennis</name>
    <dbReference type="NCBI Taxonomy" id="51655"/>
    <lineage>
        <taxon>Eukaryota</taxon>
        <taxon>Metazoa</taxon>
        <taxon>Ecdysozoa</taxon>
        <taxon>Arthropoda</taxon>
        <taxon>Hexapoda</taxon>
        <taxon>Insecta</taxon>
        <taxon>Pterygota</taxon>
        <taxon>Neoptera</taxon>
        <taxon>Endopterygota</taxon>
        <taxon>Lepidoptera</taxon>
        <taxon>Glossata</taxon>
        <taxon>Ditrysia</taxon>
        <taxon>Yponomeutoidea</taxon>
        <taxon>Plutellidae</taxon>
        <taxon>Plutella</taxon>
    </lineage>
</organism>
<keyword evidence="2" id="KW-0472">Membrane</keyword>
<proteinExistence type="predicted"/>
<name>A0ABQ7QI03_PLUXY</name>
<feature type="compositionally biased region" description="Basic and acidic residues" evidence="1">
    <location>
        <begin position="241"/>
        <end position="258"/>
    </location>
</feature>
<evidence type="ECO:0000313" key="4">
    <source>
        <dbReference type="Proteomes" id="UP000823941"/>
    </source>
</evidence>
<evidence type="ECO:0000313" key="3">
    <source>
        <dbReference type="EMBL" id="KAG7304844.1"/>
    </source>
</evidence>
<feature type="compositionally biased region" description="Basic and acidic residues" evidence="1">
    <location>
        <begin position="420"/>
        <end position="444"/>
    </location>
</feature>
<feature type="region of interest" description="Disordered" evidence="1">
    <location>
        <begin position="830"/>
        <end position="856"/>
    </location>
</feature>
<keyword evidence="2" id="KW-1133">Transmembrane helix</keyword>
<keyword evidence="4" id="KW-1185">Reference proteome</keyword>
<feature type="compositionally biased region" description="Basic and acidic residues" evidence="1">
    <location>
        <begin position="661"/>
        <end position="759"/>
    </location>
</feature>
<feature type="compositionally biased region" description="Basic and acidic residues" evidence="1">
    <location>
        <begin position="310"/>
        <end position="322"/>
    </location>
</feature>
<feature type="compositionally biased region" description="Low complexity" evidence="1">
    <location>
        <begin position="482"/>
        <end position="498"/>
    </location>
</feature>
<feature type="compositionally biased region" description="Basic and acidic residues" evidence="1">
    <location>
        <begin position="173"/>
        <end position="182"/>
    </location>
</feature>
<protein>
    <submittedName>
        <fullName evidence="3">Uncharacterized protein</fullName>
    </submittedName>
</protein>
<feature type="compositionally biased region" description="Acidic residues" evidence="1">
    <location>
        <begin position="363"/>
        <end position="377"/>
    </location>
</feature>
<dbReference type="InterPro" id="IPR031959">
    <property type="entry name" value="DUF4779"/>
</dbReference>
<feature type="compositionally biased region" description="Low complexity" evidence="1">
    <location>
        <begin position="573"/>
        <end position="590"/>
    </location>
</feature>
<evidence type="ECO:0000256" key="2">
    <source>
        <dbReference type="SAM" id="Phobius"/>
    </source>
</evidence>
<feature type="compositionally biased region" description="Polar residues" evidence="1">
    <location>
        <begin position="541"/>
        <end position="567"/>
    </location>
</feature>
<accession>A0ABQ7QI03</accession>
<keyword evidence="2" id="KW-0812">Transmembrane</keyword>
<feature type="compositionally biased region" description="Polar residues" evidence="1">
    <location>
        <begin position="327"/>
        <end position="342"/>
    </location>
</feature>
<feature type="region of interest" description="Disordered" evidence="1">
    <location>
        <begin position="459"/>
        <end position="815"/>
    </location>
</feature>
<feature type="transmembrane region" description="Helical" evidence="2">
    <location>
        <begin position="6"/>
        <end position="26"/>
    </location>
</feature>
<feature type="region of interest" description="Disordered" evidence="1">
    <location>
        <begin position="173"/>
        <end position="396"/>
    </location>
</feature>
<feature type="compositionally biased region" description="Basic and acidic residues" evidence="1">
    <location>
        <begin position="768"/>
        <end position="780"/>
    </location>
</feature>
<gene>
    <name evidence="3" type="ORF">JYU34_010232</name>
</gene>
<sequence length="906" mass="102206">MPITIFSFIAVLNLNTLVFIFFTSSFHMTHSVSLSKVINADNVTEIKSVGKREVESEEDEDFYPNWVPFKNKHGDELGKFQEVRKAKPKKRLALPMSFRLKRVADGDGEDYYEKGQGEGVDEDYYEKKEWSDFPRDVNPTTTSVKPNLNHTDISEIDGVVKLLIKDSQNIKPLKKEEEDEGKRKKKKRIGESNTEKRRWRKKLNDDNDYLDEQEKKKAEIINNDGIPSIFNKEDEDSAEIINKDSPKTQKEQNERDRDNEDEMFREEIESELHLAKSRYGKGHKSQEKKTFTQPEDKKNIEITDGDDEKDDGKYESQRDTTVYREAPTTTTPKPKRIYSSNQRTDKKQKQSVFDNPGLYMVNNDEEEKEEENEEDSSNEITTTEKPKTAAEIAEEEENRRRIFAEVDKLKAKHEAEIIRQRNRDRTRELYYEATRDPDTERKTTSSDYVRVSLVPLKEDKDGEPTLFFPIKNKPSRSRGNNKTPKPRTTTPKPPEITTAFREPTRLITAPSSPDYPPQDVVPLASHSTSAFDVDSLIDDTGPSSPQASSVISGPEPTSTGAVSSAEPSRTDVEPTSPETGPSSPDSGPSGADTEPSSPDVQPSASGTRSYIGSTAPDVESSADSSFVPSHSTSAVTAVADSDERTDDDVIRRTEDDAEPASSEHKKKEHGGDHKHEEGEGKEFHSEAEAEHGESGKKSYKGHHEDSKSAVGKHEKEDHLGKYEDKGGHDNRHHDESGHYGKHHHEEEGKKHAEYEESGKHSKGHSTKGSHDIHKKEEYEKNVTFFEEEGDSAEEEKHGGYKKEKSHGGGGNYKHGKHLVAHNARQKGENGKYLKGGHRHAQTGHKASGGRDGHHKHEVAQGHLEAAGEGQKWMFHHGHPAKTANLVIIDRRADQLQRGPVHFGRQW</sequence>
<feature type="compositionally biased region" description="Basic and acidic residues" evidence="1">
    <location>
        <begin position="265"/>
        <end position="274"/>
    </location>
</feature>
<dbReference type="Pfam" id="PF16009">
    <property type="entry name" value="DUF4779"/>
    <property type="match status" value="1"/>
</dbReference>
<feature type="compositionally biased region" description="Basic and acidic residues" evidence="1">
    <location>
        <begin position="284"/>
        <end position="301"/>
    </location>
</feature>